<dbReference type="AlphaFoldDB" id="F2LX20"/>
<dbReference type="PANTHER" id="PTHR42941:SF1">
    <property type="entry name" value="SLL1037 PROTEIN"/>
    <property type="match status" value="1"/>
</dbReference>
<dbReference type="PANTHER" id="PTHR42941">
    <property type="entry name" value="SLL1037 PROTEIN"/>
    <property type="match status" value="1"/>
</dbReference>
<dbReference type="NCBIfam" id="TIGR02122">
    <property type="entry name" value="TRAP_TAXI"/>
    <property type="match status" value="1"/>
</dbReference>
<keyword evidence="2" id="KW-1185">Reference proteome</keyword>
<dbReference type="InParanoid" id="F2LX20"/>
<dbReference type="KEGG" id="hmr:Hipma_1242"/>
<dbReference type="CDD" id="cd13520">
    <property type="entry name" value="PBP2_TAXI_TRAP"/>
    <property type="match status" value="1"/>
</dbReference>
<organism evidence="1 2">
    <name type="scientific">Hippea maritima (strain ATCC 700847 / DSM 10411 / MH2)</name>
    <dbReference type="NCBI Taxonomy" id="760142"/>
    <lineage>
        <taxon>Bacteria</taxon>
        <taxon>Pseudomonadati</taxon>
        <taxon>Campylobacterota</taxon>
        <taxon>Desulfurellia</taxon>
        <taxon>Desulfurellales</taxon>
        <taxon>Hippeaceae</taxon>
        <taxon>Hippea</taxon>
    </lineage>
</organism>
<evidence type="ECO:0000313" key="2">
    <source>
        <dbReference type="Proteomes" id="UP000008139"/>
    </source>
</evidence>
<dbReference type="InterPro" id="IPR011852">
    <property type="entry name" value="TRAP_TAXI"/>
</dbReference>
<reference evidence="2" key="2">
    <citation type="submission" date="2011-03" db="EMBL/GenBank/DDBJ databases">
        <title>The complete genome of Hippea maritima DSM 10411.</title>
        <authorList>
            <consortium name="US DOE Joint Genome Institute (JGI-PGF)"/>
            <person name="Lucas S."/>
            <person name="Copeland A."/>
            <person name="Lapidus A."/>
            <person name="Bruce D."/>
            <person name="Goodwin L."/>
            <person name="Pitluck S."/>
            <person name="Peters L."/>
            <person name="Kyrpides N."/>
            <person name="Mavromatis K."/>
            <person name="Pagani I."/>
            <person name="Ivanova N."/>
            <person name="Mikhailova N."/>
            <person name="Lu M."/>
            <person name="Detter J.C."/>
            <person name="Tapia R."/>
            <person name="Han C."/>
            <person name="Land M."/>
            <person name="Hauser L."/>
            <person name="Markowitz V."/>
            <person name="Cheng J.-F."/>
            <person name="Hugenholtz P."/>
            <person name="Woyke T."/>
            <person name="Wu D."/>
            <person name="Spring S."/>
            <person name="Schroeder M."/>
            <person name="Brambilla E."/>
            <person name="Klenk H.-P."/>
            <person name="Eisen J.A."/>
        </authorList>
    </citation>
    <scope>NUCLEOTIDE SEQUENCE [LARGE SCALE GENOMIC DNA]</scope>
    <source>
        <strain evidence="2">ATCC 700847 / DSM 10411 / MH2</strain>
    </source>
</reference>
<dbReference type="HOGENOM" id="CLU_033215_0_2_7"/>
<reference evidence="1 2" key="1">
    <citation type="journal article" date="2011" name="Stand. Genomic Sci.">
        <title>Complete genome sequence of the thermophilic sulfur-reducer Hippea maritima type strain (MH(2)).</title>
        <authorList>
            <person name="Huntemann M."/>
            <person name="Lu M."/>
            <person name="Nolan M."/>
            <person name="Lapidus A."/>
            <person name="Lucas S."/>
            <person name="Hammon N."/>
            <person name="Deshpande S."/>
            <person name="Cheng J.F."/>
            <person name="Tapia R."/>
            <person name="Han C."/>
            <person name="Goodwin L."/>
            <person name="Pitluck S."/>
            <person name="Liolios K."/>
            <person name="Pagani I."/>
            <person name="Ivanova N."/>
            <person name="Ovchinikova G."/>
            <person name="Pati A."/>
            <person name="Chen A."/>
            <person name="Palaniappan K."/>
            <person name="Land M."/>
            <person name="Hauser L."/>
            <person name="Jeffries C.D."/>
            <person name="Detter J.C."/>
            <person name="Brambilla E.M."/>
            <person name="Rohde M."/>
            <person name="Spring S."/>
            <person name="Goker M."/>
            <person name="Woyke T."/>
            <person name="Bristow J."/>
            <person name="Eisen J.A."/>
            <person name="Markowitz V."/>
            <person name="Hugenholtz P."/>
            <person name="Kyrpides N.C."/>
            <person name="Klenk H.P."/>
            <person name="Mavromatis K."/>
        </authorList>
    </citation>
    <scope>NUCLEOTIDE SEQUENCE [LARGE SCALE GENOMIC DNA]</scope>
    <source>
        <strain evidence="2">ATCC 700847 / DSM 10411 / MH2</strain>
    </source>
</reference>
<dbReference type="OrthoDB" id="9780180at2"/>
<gene>
    <name evidence="1" type="ordered locus">Hipma_1242</name>
</gene>
<dbReference type="Gene3D" id="3.40.190.10">
    <property type="entry name" value="Periplasmic binding protein-like II"/>
    <property type="match status" value="2"/>
</dbReference>
<dbReference type="RefSeq" id="WP_013682241.1">
    <property type="nucleotide sequence ID" value="NC_015318.1"/>
</dbReference>
<evidence type="ECO:0000313" key="1">
    <source>
        <dbReference type="EMBL" id="AEA34204.1"/>
    </source>
</evidence>
<name>F2LX20_HIPMA</name>
<accession>F2LX20</accession>
<keyword evidence="1" id="KW-0675">Receptor</keyword>
<dbReference type="EMBL" id="CP002606">
    <property type="protein sequence ID" value="AEA34204.1"/>
    <property type="molecule type" value="Genomic_DNA"/>
</dbReference>
<dbReference type="Pfam" id="PF16868">
    <property type="entry name" value="NMT1_3"/>
    <property type="match status" value="1"/>
</dbReference>
<proteinExistence type="predicted"/>
<dbReference type="SUPFAM" id="SSF53850">
    <property type="entry name" value="Periplasmic binding protein-like II"/>
    <property type="match status" value="1"/>
</dbReference>
<dbReference type="STRING" id="760142.Hipma_1242"/>
<dbReference type="eggNOG" id="COG2358">
    <property type="taxonomic scope" value="Bacteria"/>
</dbReference>
<protein>
    <submittedName>
        <fullName evidence="1">TRAP transporter solute receptor, TAXI family</fullName>
    </submittedName>
</protein>
<dbReference type="Proteomes" id="UP000008139">
    <property type="component" value="Chromosome"/>
</dbReference>
<sequence length="338" mass="36890">MGRRLVVFLSVLAFLVVSFGLPPSVFAKKYKNYIIATATPGGTYYPVGVAIATLINVKLAKKGITATAITSAGSGENVQLLKNKEADFAILQGLFGSMAYNGKGLYRNKPQRFFYSVTALWPNVEHFSLLKKYVKTGNIMDLKGLHQRFSIGKRGSGTEGSGRTILGALGIDVGKDVYPVYLGYNPSIDAMINGRIAGANTPAGPPVAAITRLFAKMGSKKVAILNFTDEQLKKIDSTYDVWYRYIIKPGTYPGQKKPIYTIAQPNFLAVRKGVPQEDVYLIVKTIYENLPFLHNIHKATYYLGLDNAINGLPVPLAPGAAKYYKEKGVKIPAKLIAK</sequence>